<feature type="domain" description="Nudix hydrolase" evidence="4">
    <location>
        <begin position="146"/>
        <end position="274"/>
    </location>
</feature>
<evidence type="ECO:0000256" key="1">
    <source>
        <dbReference type="ARBA" id="ARBA00001946"/>
    </source>
</evidence>
<dbReference type="Proteomes" id="UP000253790">
    <property type="component" value="Chromosome"/>
</dbReference>
<protein>
    <submittedName>
        <fullName evidence="5">NUDIX hydrolase</fullName>
    </submittedName>
</protein>
<dbReference type="SUPFAM" id="SSF55811">
    <property type="entry name" value="Nudix"/>
    <property type="match status" value="1"/>
</dbReference>
<dbReference type="InterPro" id="IPR015797">
    <property type="entry name" value="NUDIX_hydrolase-like_dom_sf"/>
</dbReference>
<dbReference type="Gene3D" id="3.40.630.30">
    <property type="match status" value="1"/>
</dbReference>
<proteinExistence type="predicted"/>
<keyword evidence="6" id="KW-1185">Reference proteome</keyword>
<sequence>MTTGRVRAQVRSGEPGVVGLVGLEHLGTVDDPPFGTDPAVEAAEGTARRAGPAEGLDSAAKAVLEVVDAAFAAGHHRVEAEVPREQVALRRVLQRAGLRPEGVARGRGRGADGIPVDVLRLARLRDDPPPGTHEAFLAMLDASLPTKRLIVQGLVTDGAGRVLLCELTYKKDWDLVGGVAEPAESPVASLRREVSEELGLELPIGGLVAVDWLPPYKQWTDALLLVFDLGAHPDLIERVTLQPTELRAVHWSTTEEAAGHVAPYVARLLTSVLARDPGGPTLFLEDGLPRKRPGGASA</sequence>
<accession>A0A345NPS4</accession>
<dbReference type="SUPFAM" id="SSF55729">
    <property type="entry name" value="Acyl-CoA N-acyltransferases (Nat)"/>
    <property type="match status" value="1"/>
</dbReference>
<evidence type="ECO:0000256" key="2">
    <source>
        <dbReference type="ARBA" id="ARBA00022801"/>
    </source>
</evidence>
<dbReference type="PROSITE" id="PS51462">
    <property type="entry name" value="NUDIX"/>
    <property type="match status" value="1"/>
</dbReference>
<dbReference type="OrthoDB" id="4247482at2"/>
<dbReference type="KEGG" id="orn:DV701_13685"/>
<dbReference type="Pfam" id="PF00293">
    <property type="entry name" value="NUDIX"/>
    <property type="match status" value="1"/>
</dbReference>
<gene>
    <name evidence="5" type="ORF">DV701_13685</name>
</gene>
<dbReference type="CDD" id="cd18876">
    <property type="entry name" value="NUDIX_Hydrolase"/>
    <property type="match status" value="1"/>
</dbReference>
<keyword evidence="3" id="KW-0460">Magnesium</keyword>
<dbReference type="Gene3D" id="3.90.79.10">
    <property type="entry name" value="Nucleoside Triphosphate Pyrophosphohydrolase"/>
    <property type="match status" value="1"/>
</dbReference>
<dbReference type="EMBL" id="CP031229">
    <property type="protein sequence ID" value="AXH97032.1"/>
    <property type="molecule type" value="Genomic_DNA"/>
</dbReference>
<dbReference type="InterPro" id="IPR016181">
    <property type="entry name" value="Acyl_CoA_acyltransferase"/>
</dbReference>
<keyword evidence="2 5" id="KW-0378">Hydrolase</keyword>
<dbReference type="GO" id="GO:0016787">
    <property type="term" value="F:hydrolase activity"/>
    <property type="evidence" value="ECO:0007669"/>
    <property type="project" value="UniProtKB-KW"/>
</dbReference>
<reference evidence="5 6" key="1">
    <citation type="submission" date="2018-07" db="EMBL/GenBank/DDBJ databases">
        <title>Complete genome sequencing of Ornithinimicrobium sp. AMA3305.</title>
        <authorList>
            <person name="Bae J.-W."/>
        </authorList>
    </citation>
    <scope>NUCLEOTIDE SEQUENCE [LARGE SCALE GENOMIC DNA]</scope>
    <source>
        <strain evidence="5 6">AMA3305</strain>
    </source>
</reference>
<evidence type="ECO:0000313" key="6">
    <source>
        <dbReference type="Proteomes" id="UP000253790"/>
    </source>
</evidence>
<evidence type="ECO:0000313" key="5">
    <source>
        <dbReference type="EMBL" id="AXH97032.1"/>
    </source>
</evidence>
<organism evidence="5 6">
    <name type="scientific">Ornithinimicrobium avium</name>
    <dbReference type="NCBI Taxonomy" id="2283195"/>
    <lineage>
        <taxon>Bacteria</taxon>
        <taxon>Bacillati</taxon>
        <taxon>Actinomycetota</taxon>
        <taxon>Actinomycetes</taxon>
        <taxon>Micrococcales</taxon>
        <taxon>Ornithinimicrobiaceae</taxon>
        <taxon>Ornithinimicrobium</taxon>
    </lineage>
</organism>
<name>A0A345NPS4_9MICO</name>
<dbReference type="InterPro" id="IPR000086">
    <property type="entry name" value="NUDIX_hydrolase_dom"/>
</dbReference>
<dbReference type="AlphaFoldDB" id="A0A345NPS4"/>
<dbReference type="PANTHER" id="PTHR43046:SF12">
    <property type="entry name" value="GDP-MANNOSE MANNOSYL HYDROLASE"/>
    <property type="match status" value="1"/>
</dbReference>
<evidence type="ECO:0000256" key="3">
    <source>
        <dbReference type="ARBA" id="ARBA00022842"/>
    </source>
</evidence>
<dbReference type="PANTHER" id="PTHR43046">
    <property type="entry name" value="GDP-MANNOSE MANNOSYL HYDROLASE"/>
    <property type="match status" value="1"/>
</dbReference>
<dbReference type="RefSeq" id="WP_114929030.1">
    <property type="nucleotide sequence ID" value="NZ_CP031229.1"/>
</dbReference>
<evidence type="ECO:0000259" key="4">
    <source>
        <dbReference type="PROSITE" id="PS51462"/>
    </source>
</evidence>
<comment type="cofactor">
    <cofactor evidence="1">
        <name>Mg(2+)</name>
        <dbReference type="ChEBI" id="CHEBI:18420"/>
    </cofactor>
</comment>